<dbReference type="InterPro" id="IPR025287">
    <property type="entry name" value="WAK_GUB"/>
</dbReference>
<dbReference type="EnsemblPlants" id="ORUFI02G26430.1">
    <property type="protein sequence ID" value="ORUFI02G26430.1"/>
    <property type="gene ID" value="ORUFI02G26430"/>
</dbReference>
<dbReference type="GO" id="GO:0016020">
    <property type="term" value="C:membrane"/>
    <property type="evidence" value="ECO:0007669"/>
    <property type="project" value="UniProtKB-SubCell"/>
</dbReference>
<dbReference type="STRING" id="4529.A0A0E0NI58"/>
<feature type="chain" id="PRO_5002369129" description="Wall-associated receptor kinase galacturonan-binding domain-containing protein" evidence="3">
    <location>
        <begin position="21"/>
        <end position="408"/>
    </location>
</feature>
<feature type="domain" description="Wall-associated receptor kinase galacturonan-binding" evidence="4">
    <location>
        <begin position="48"/>
        <end position="87"/>
    </location>
</feature>
<evidence type="ECO:0000259" key="4">
    <source>
        <dbReference type="Pfam" id="PF13947"/>
    </source>
</evidence>
<keyword evidence="6" id="KW-1185">Reference proteome</keyword>
<comment type="subcellular location">
    <subcellularLocation>
        <location evidence="1">Membrane</location>
        <topology evidence="1">Single-pass membrane protein</topology>
    </subcellularLocation>
</comment>
<organism evidence="5 6">
    <name type="scientific">Oryza rufipogon</name>
    <name type="common">Brownbeard rice</name>
    <name type="synonym">Asian wild rice</name>
    <dbReference type="NCBI Taxonomy" id="4529"/>
    <lineage>
        <taxon>Eukaryota</taxon>
        <taxon>Viridiplantae</taxon>
        <taxon>Streptophyta</taxon>
        <taxon>Embryophyta</taxon>
        <taxon>Tracheophyta</taxon>
        <taxon>Spermatophyta</taxon>
        <taxon>Magnoliopsida</taxon>
        <taxon>Liliopsida</taxon>
        <taxon>Poales</taxon>
        <taxon>Poaceae</taxon>
        <taxon>BOP clade</taxon>
        <taxon>Oryzoideae</taxon>
        <taxon>Oryzeae</taxon>
        <taxon>Oryzinae</taxon>
        <taxon>Oryza</taxon>
    </lineage>
</organism>
<evidence type="ECO:0000256" key="1">
    <source>
        <dbReference type="ARBA" id="ARBA00004167"/>
    </source>
</evidence>
<dbReference type="HOGENOM" id="CLU_000288_43_10_1"/>
<keyword evidence="2 3" id="KW-0732">Signal</keyword>
<sequence>MSSSLLMAAFGVSFVLVCSAATPAASAAVYGVSGGLLSIPSNDSLAHCRSRCGNVGIHYPFGIAPGCFREGFELICRNITNSTPKLFLGDGTTEIAYLDNDRGRYNLVFAHIYFNITVKPGTDTYNISWVAPTEGITIFYYSTFYVTGCNLKATLFKYGTKDLIGSCMSRCDGEKTPIGGPCNGMGCCFIQLTRDLRGFQSTIILRSDGIPVAQTDPVHPSDDYRSNTSDLYLGWTNTSNVVGTLLSFSTIDQPSCERARMNNTSYACSPGSNCQDVSSGGYYCYCSGYEQGNPYLLYGCTEGNLTVCELGKAQYHVTAVSLDDGTLTVGNMMNDTNYEKEEIIVQTTDTGDDDSFSGPVEDRFDLSMEYAIVKRNVSAAISICPLHRLQPSNQKKRLHFCRSTAADS</sequence>
<dbReference type="Gramene" id="ORUFI02G26430.1">
    <property type="protein sequence ID" value="ORUFI02G26430.1"/>
    <property type="gene ID" value="ORUFI02G26430"/>
</dbReference>
<dbReference type="Pfam" id="PF13947">
    <property type="entry name" value="GUB_WAK_bind"/>
    <property type="match status" value="1"/>
</dbReference>
<dbReference type="AlphaFoldDB" id="A0A0E0NI58"/>
<reference evidence="5" key="2">
    <citation type="submission" date="2015-06" db="UniProtKB">
        <authorList>
            <consortium name="EnsemblPlants"/>
        </authorList>
    </citation>
    <scope>IDENTIFICATION</scope>
</reference>
<accession>A0A0E0NI58</accession>
<evidence type="ECO:0000313" key="5">
    <source>
        <dbReference type="EnsemblPlants" id="ORUFI02G26430.1"/>
    </source>
</evidence>
<evidence type="ECO:0000256" key="2">
    <source>
        <dbReference type="ARBA" id="ARBA00022729"/>
    </source>
</evidence>
<protein>
    <recommendedName>
        <fullName evidence="4">Wall-associated receptor kinase galacturonan-binding domain-containing protein</fullName>
    </recommendedName>
</protein>
<dbReference type="eggNOG" id="ENOG502SJK0">
    <property type="taxonomic scope" value="Eukaryota"/>
</dbReference>
<proteinExistence type="predicted"/>
<feature type="signal peptide" evidence="3">
    <location>
        <begin position="1"/>
        <end position="20"/>
    </location>
</feature>
<name>A0A0E0NI58_ORYRU</name>
<dbReference type="GO" id="GO:0030247">
    <property type="term" value="F:polysaccharide binding"/>
    <property type="evidence" value="ECO:0007669"/>
    <property type="project" value="InterPro"/>
</dbReference>
<evidence type="ECO:0000256" key="3">
    <source>
        <dbReference type="SAM" id="SignalP"/>
    </source>
</evidence>
<dbReference type="OMA" id="IRWAVAN"/>
<reference evidence="6" key="1">
    <citation type="submission" date="2013-06" db="EMBL/GenBank/DDBJ databases">
        <authorList>
            <person name="Zhao Q."/>
        </authorList>
    </citation>
    <scope>NUCLEOTIDE SEQUENCE</scope>
    <source>
        <strain evidence="6">cv. W1943</strain>
    </source>
</reference>
<evidence type="ECO:0000313" key="6">
    <source>
        <dbReference type="Proteomes" id="UP000008022"/>
    </source>
</evidence>
<dbReference type="Proteomes" id="UP000008022">
    <property type="component" value="Unassembled WGS sequence"/>
</dbReference>
<dbReference type="PANTHER" id="PTHR33491">
    <property type="entry name" value="OSJNBA0016N04.9 PROTEIN"/>
    <property type="match status" value="1"/>
</dbReference>